<reference evidence="2 3" key="1">
    <citation type="journal article" date="2023" name="G3 (Bethesda)">
        <title>A chromosome-length genome assembly and annotation of blackberry (Rubus argutus, cv. 'Hillquist').</title>
        <authorList>
            <person name="Bruna T."/>
            <person name="Aryal R."/>
            <person name="Dudchenko O."/>
            <person name="Sargent D.J."/>
            <person name="Mead D."/>
            <person name="Buti M."/>
            <person name="Cavallini A."/>
            <person name="Hytonen T."/>
            <person name="Andres J."/>
            <person name="Pham M."/>
            <person name="Weisz D."/>
            <person name="Mascagni F."/>
            <person name="Usai G."/>
            <person name="Natali L."/>
            <person name="Bassil N."/>
            <person name="Fernandez G.E."/>
            <person name="Lomsadze A."/>
            <person name="Armour M."/>
            <person name="Olukolu B."/>
            <person name="Poorten T."/>
            <person name="Britton C."/>
            <person name="Davik J."/>
            <person name="Ashrafi H."/>
            <person name="Aiden E.L."/>
            <person name="Borodovsky M."/>
            <person name="Worthington M."/>
        </authorList>
    </citation>
    <scope>NUCLEOTIDE SEQUENCE [LARGE SCALE GENOMIC DNA]</scope>
    <source>
        <strain evidence="2">PI 553951</strain>
    </source>
</reference>
<name>A0AAW1VV43_RUBAR</name>
<gene>
    <name evidence="2" type="ORF">M0R45_035085</name>
</gene>
<dbReference type="EMBL" id="JBEDUW010000007">
    <property type="protein sequence ID" value="KAK9911163.1"/>
    <property type="molecule type" value="Genomic_DNA"/>
</dbReference>
<evidence type="ECO:0000313" key="2">
    <source>
        <dbReference type="EMBL" id="KAK9911163.1"/>
    </source>
</evidence>
<keyword evidence="3" id="KW-1185">Reference proteome</keyword>
<feature type="compositionally biased region" description="Polar residues" evidence="1">
    <location>
        <begin position="1"/>
        <end position="19"/>
    </location>
</feature>
<accession>A0AAW1VV43</accession>
<sequence length="73" mass="7726">MTRQAHSVKHNPSITMNKDNNANNGSSQSSNDGGGSGGCRTQYEIGLLMNSPRSEIGENSGSDNGIDSVMKRK</sequence>
<comment type="caution">
    <text evidence="2">The sequence shown here is derived from an EMBL/GenBank/DDBJ whole genome shotgun (WGS) entry which is preliminary data.</text>
</comment>
<feature type="compositionally biased region" description="Low complexity" evidence="1">
    <location>
        <begin position="20"/>
        <end position="31"/>
    </location>
</feature>
<feature type="region of interest" description="Disordered" evidence="1">
    <location>
        <begin position="1"/>
        <end position="73"/>
    </location>
</feature>
<organism evidence="2 3">
    <name type="scientific">Rubus argutus</name>
    <name type="common">Southern blackberry</name>
    <dbReference type="NCBI Taxonomy" id="59490"/>
    <lineage>
        <taxon>Eukaryota</taxon>
        <taxon>Viridiplantae</taxon>
        <taxon>Streptophyta</taxon>
        <taxon>Embryophyta</taxon>
        <taxon>Tracheophyta</taxon>
        <taxon>Spermatophyta</taxon>
        <taxon>Magnoliopsida</taxon>
        <taxon>eudicotyledons</taxon>
        <taxon>Gunneridae</taxon>
        <taxon>Pentapetalae</taxon>
        <taxon>rosids</taxon>
        <taxon>fabids</taxon>
        <taxon>Rosales</taxon>
        <taxon>Rosaceae</taxon>
        <taxon>Rosoideae</taxon>
        <taxon>Rosoideae incertae sedis</taxon>
        <taxon>Rubus</taxon>
    </lineage>
</organism>
<dbReference type="Proteomes" id="UP001457282">
    <property type="component" value="Unassembled WGS sequence"/>
</dbReference>
<feature type="compositionally biased region" description="Polar residues" evidence="1">
    <location>
        <begin position="51"/>
        <end position="65"/>
    </location>
</feature>
<dbReference type="AlphaFoldDB" id="A0AAW1VV43"/>
<proteinExistence type="predicted"/>
<evidence type="ECO:0000256" key="1">
    <source>
        <dbReference type="SAM" id="MobiDB-lite"/>
    </source>
</evidence>
<evidence type="ECO:0000313" key="3">
    <source>
        <dbReference type="Proteomes" id="UP001457282"/>
    </source>
</evidence>
<protein>
    <submittedName>
        <fullName evidence="2">Uncharacterized protein</fullName>
    </submittedName>
</protein>